<evidence type="ECO:0000313" key="1">
    <source>
        <dbReference type="EMBL" id="KAG4304277.1"/>
    </source>
</evidence>
<reference evidence="1 2" key="1">
    <citation type="journal article" date="2021" name="Commun. Biol.">
        <title>Genomic insights into the host specific adaptation of the Pneumocystis genus.</title>
        <authorList>
            <person name="Cisse O.H."/>
            <person name="Ma L."/>
            <person name="Dekker J.P."/>
            <person name="Khil P.P."/>
            <person name="Youn J.-H."/>
            <person name="Brenchley J.M."/>
            <person name="Blair R."/>
            <person name="Pahar B."/>
            <person name="Chabe M."/>
            <person name="Van Rompay K.K.A."/>
            <person name="Keesler R."/>
            <person name="Sukura A."/>
            <person name="Hirsch V."/>
            <person name="Kutty G."/>
            <person name="Liu Y."/>
            <person name="Peng L."/>
            <person name="Chen J."/>
            <person name="Song J."/>
            <person name="Weissenbacher-Lang C."/>
            <person name="Xu J."/>
            <person name="Upham N.S."/>
            <person name="Stajich J.E."/>
            <person name="Cuomo C.A."/>
            <person name="Cushion M.T."/>
            <person name="Kovacs J.A."/>
        </authorList>
    </citation>
    <scope>NUCLEOTIDE SEQUENCE [LARGE SCALE GENOMIC DNA]</scope>
    <source>
        <strain evidence="1 2">RABM</strain>
    </source>
</reference>
<organism evidence="1 2">
    <name type="scientific">Pneumocystis oryctolagi</name>
    <dbReference type="NCBI Taxonomy" id="42067"/>
    <lineage>
        <taxon>Eukaryota</taxon>
        <taxon>Fungi</taxon>
        <taxon>Dikarya</taxon>
        <taxon>Ascomycota</taxon>
        <taxon>Taphrinomycotina</taxon>
        <taxon>Pneumocystomycetes</taxon>
        <taxon>Pneumocystaceae</taxon>
        <taxon>Pneumocystis</taxon>
    </lineage>
</organism>
<accession>A0ACB7C9A4</accession>
<gene>
    <name evidence="1" type="ORF">PORY_002252</name>
</gene>
<comment type="caution">
    <text evidence="1">The sequence shown here is derived from an EMBL/GenBank/DDBJ whole genome shotgun (WGS) entry which is preliminary data.</text>
</comment>
<keyword evidence="2" id="KW-1185">Reference proteome</keyword>
<dbReference type="EMBL" id="JABTEG010000009">
    <property type="protein sequence ID" value="KAG4304277.1"/>
    <property type="molecule type" value="Genomic_DNA"/>
</dbReference>
<sequence>MIIQRPLFCQKNRFVWKNDPTYRFIKPTYLSPPKVVLDDFSIPNSITLPYYAKTGTKSSWNNNIPLGINNKSKDYDPLLLSGMRNAGKWTAECLKYAETLVYPGIKSEEIDEKIRKWAFSKNMYPSSLNYGGFNGSCCISINNIIAHGVPDKNILCSGDIVNIDIALFVKHPDDPDAHFHGDTSSTFGVGDISKNSKKLIYYTKKALEAGINECYPGKPFNAIGKAIEAVAKKSGFDVSKYLAGHGIGREFHSYPLILHHDNNDSRTMIPGMIFTIEPCLCEGNANDLVLHQDGWSISTSDGSRCAQFEHTVLITNDGVEILT</sequence>
<name>A0ACB7C9A4_9ASCO</name>
<dbReference type="Proteomes" id="UP000768646">
    <property type="component" value="Unassembled WGS sequence"/>
</dbReference>
<protein>
    <submittedName>
        <fullName evidence="1">Uncharacterized protein</fullName>
    </submittedName>
</protein>
<evidence type="ECO:0000313" key="2">
    <source>
        <dbReference type="Proteomes" id="UP000768646"/>
    </source>
</evidence>
<proteinExistence type="predicted"/>